<evidence type="ECO:0000256" key="1">
    <source>
        <dbReference type="ARBA" id="ARBA00022694"/>
    </source>
</evidence>
<dbReference type="EC" id="2.4.2.-" evidence="4"/>
<dbReference type="GO" id="GO:0005737">
    <property type="term" value="C:cytoplasm"/>
    <property type="evidence" value="ECO:0007669"/>
    <property type="project" value="TreeGrafter"/>
</dbReference>
<dbReference type="GO" id="GO:0002099">
    <property type="term" value="P:tRNA wobble guanine modification"/>
    <property type="evidence" value="ECO:0007669"/>
    <property type="project" value="TreeGrafter"/>
</dbReference>
<dbReference type="Proteomes" id="UP000471521">
    <property type="component" value="Unassembled WGS sequence"/>
</dbReference>
<dbReference type="InterPro" id="IPR036511">
    <property type="entry name" value="TGT-like_sf"/>
</dbReference>
<dbReference type="Gene3D" id="3.20.20.105">
    <property type="entry name" value="Queuine tRNA-ribosyltransferase-like"/>
    <property type="match status" value="1"/>
</dbReference>
<dbReference type="InterPro" id="IPR050076">
    <property type="entry name" value="ArchSynthase1/Queuine_TRR"/>
</dbReference>
<dbReference type="NCBIfam" id="TIGR00449">
    <property type="entry name" value="tgt_general"/>
    <property type="match status" value="1"/>
</dbReference>
<dbReference type="InterPro" id="IPR002616">
    <property type="entry name" value="tRNA_ribo_trans-like"/>
</dbReference>
<comment type="caution">
    <text evidence="4">The sequence shown here is derived from an EMBL/GenBank/DDBJ whole genome shotgun (WGS) entry which is preliminary data.</text>
</comment>
<keyword evidence="2" id="KW-1133">Transmembrane helix</keyword>
<dbReference type="AlphaFoldDB" id="A0A6B0SH05"/>
<name>A0A6B0SH05_9EURY</name>
<keyword evidence="4" id="KW-0808">Transferase</keyword>
<proteinExistence type="predicted"/>
<dbReference type="SUPFAM" id="SSF51713">
    <property type="entry name" value="tRNA-guanine transglycosylase"/>
    <property type="match status" value="1"/>
</dbReference>
<keyword evidence="5" id="KW-1185">Reference proteome</keyword>
<keyword evidence="4" id="KW-0328">Glycosyltransferase</keyword>
<dbReference type="RefSeq" id="WP_159525851.1">
    <property type="nucleotide sequence ID" value="NZ_WUUU01000036.1"/>
</dbReference>
<reference evidence="4 5" key="1">
    <citation type="submission" date="2019-12" db="EMBL/GenBank/DDBJ databases">
        <title>Isolation and characterization of three novel carbon monoxide-oxidizing members of Halobacteria from salione crusts and soils.</title>
        <authorList>
            <person name="Myers M.R."/>
            <person name="King G.M."/>
        </authorList>
    </citation>
    <scope>NUCLEOTIDE SEQUENCE [LARGE SCALE GENOMIC DNA]</scope>
    <source>
        <strain evidence="4 5">PCN9</strain>
    </source>
</reference>
<gene>
    <name evidence="4" type="ORF">GRX66_06650</name>
</gene>
<dbReference type="Pfam" id="PF01702">
    <property type="entry name" value="TGT"/>
    <property type="match status" value="1"/>
</dbReference>
<dbReference type="PANTHER" id="PTHR46499">
    <property type="entry name" value="QUEUINE TRNA-RIBOSYLTRANSFERASE"/>
    <property type="match status" value="1"/>
</dbReference>
<protein>
    <submittedName>
        <fullName evidence="4">tRNA-guanine transglycosylase</fullName>
        <ecNumber evidence="4">2.4.2.-</ecNumber>
    </submittedName>
</protein>
<dbReference type="GO" id="GO:0016757">
    <property type="term" value="F:glycosyltransferase activity"/>
    <property type="evidence" value="ECO:0007669"/>
    <property type="project" value="UniProtKB-KW"/>
</dbReference>
<keyword evidence="1" id="KW-0819">tRNA processing</keyword>
<feature type="transmembrane region" description="Helical" evidence="2">
    <location>
        <begin position="215"/>
        <end position="234"/>
    </location>
</feature>
<evidence type="ECO:0000313" key="5">
    <source>
        <dbReference type="Proteomes" id="UP000471521"/>
    </source>
</evidence>
<feature type="domain" description="tRNA-guanine(15) transglycosylase-like" evidence="3">
    <location>
        <begin position="6"/>
        <end position="315"/>
    </location>
</feature>
<accession>A0A6B0SH05</accession>
<dbReference type="EMBL" id="WUUU01000036">
    <property type="protein sequence ID" value="MXR20297.1"/>
    <property type="molecule type" value="Genomic_DNA"/>
</dbReference>
<evidence type="ECO:0000259" key="3">
    <source>
        <dbReference type="Pfam" id="PF01702"/>
    </source>
</evidence>
<dbReference type="PANTHER" id="PTHR46499:SF1">
    <property type="entry name" value="QUEUINE TRNA-RIBOSYLTRANSFERASE"/>
    <property type="match status" value="1"/>
</dbReference>
<keyword evidence="2" id="KW-0812">Transmembrane</keyword>
<keyword evidence="2" id="KW-0472">Membrane</keyword>
<evidence type="ECO:0000313" key="4">
    <source>
        <dbReference type="EMBL" id="MXR20297.1"/>
    </source>
</evidence>
<evidence type="ECO:0000256" key="2">
    <source>
        <dbReference type="SAM" id="Phobius"/>
    </source>
</evidence>
<dbReference type="OrthoDB" id="6871at2157"/>
<sequence>MLYRERTLSTQHGSVNTPILFPVRNIGTRSQDNTPEYIGEIPDLPTAMVNARAIRERESQWERLKQGADFRDELGAPDDAIIFADSGGFQFQEGPGAVDTTPAETLRTQEEIDADIYGTVDVPLSEECGPDERKRRIERSTDYALEASDQHSGDSLLFASVHGYDPEVIQNTLKYLDRQGDFDGFALGSLVPIGGQYERVTNIILAARKATDKHLHVYGLGGFLYLPLLLYLGVDSFDSSAFIRSASHRRYLVPGFRGEILRNISELEYLPCGCPVCRDRPLDDVRSDRNLLVQHNLWALTIELRRFRYAAASDRDIESYLRLRYQGNDVTLRAFKTAKQQVRGLA</sequence>
<organism evidence="4 5">
    <name type="scientific">Halobacterium bonnevillei</name>
    <dbReference type="NCBI Taxonomy" id="2692200"/>
    <lineage>
        <taxon>Archaea</taxon>
        <taxon>Methanobacteriati</taxon>
        <taxon>Methanobacteriota</taxon>
        <taxon>Stenosarchaea group</taxon>
        <taxon>Halobacteria</taxon>
        <taxon>Halobacteriales</taxon>
        <taxon>Halobacteriaceae</taxon>
        <taxon>Halobacterium</taxon>
    </lineage>
</organism>